<evidence type="ECO:0000313" key="2">
    <source>
        <dbReference type="EMBL" id="KGF56633.1"/>
    </source>
</evidence>
<dbReference type="EMBL" id="ADLO01000034">
    <property type="protein sequence ID" value="KGF56633.1"/>
    <property type="molecule type" value="Genomic_DNA"/>
</dbReference>
<protein>
    <submittedName>
        <fullName evidence="2">Uncharacterized protein</fullName>
    </submittedName>
</protein>
<reference evidence="2 3" key="1">
    <citation type="submission" date="2011-08" db="EMBL/GenBank/DDBJ databases">
        <title>The Genome Sequence of Clostridium orbiscindens 1_3_50AFAA.</title>
        <authorList>
            <consortium name="The Broad Institute Genome Sequencing Platform"/>
            <person name="Earl A."/>
            <person name="Ward D."/>
            <person name="Feldgarden M."/>
            <person name="Gevers D."/>
            <person name="Daigneault M."/>
            <person name="Strauss J."/>
            <person name="Allen-Vercoe E."/>
            <person name="Young S.K."/>
            <person name="Zeng Q."/>
            <person name="Gargeya S."/>
            <person name="Fitzgerald M."/>
            <person name="Haas B."/>
            <person name="Abouelleil A."/>
            <person name="Alvarado L."/>
            <person name="Arachchi H.M."/>
            <person name="Berlin A."/>
            <person name="Brown A."/>
            <person name="Chapman S.B."/>
            <person name="Chen Z."/>
            <person name="Dunbar C."/>
            <person name="Freedman E."/>
            <person name="Gearin G."/>
            <person name="Gellesch M."/>
            <person name="Goldberg J."/>
            <person name="Griggs A."/>
            <person name="Gujja S."/>
            <person name="Heiman D."/>
            <person name="Howarth C."/>
            <person name="Larson L."/>
            <person name="Lui A."/>
            <person name="MacDonald P.J.P."/>
            <person name="Montmayeur A."/>
            <person name="Murphy C."/>
            <person name="Neiman D."/>
            <person name="Pearson M."/>
            <person name="Priest M."/>
            <person name="Roberts A."/>
            <person name="Saif S."/>
            <person name="Shea T."/>
            <person name="Shenoy N."/>
            <person name="Sisk P."/>
            <person name="Stolte C."/>
            <person name="Sykes S."/>
            <person name="Wortman J."/>
            <person name="Nusbaum C."/>
            <person name="Birren B."/>
        </authorList>
    </citation>
    <scope>NUCLEOTIDE SEQUENCE [LARGE SCALE GENOMIC DNA]</scope>
    <source>
        <strain evidence="2 3">1_3_50AFAA</strain>
    </source>
</reference>
<dbReference type="PATRIC" id="fig|742738.3.peg.899"/>
<evidence type="ECO:0000256" key="1">
    <source>
        <dbReference type="SAM" id="Coils"/>
    </source>
</evidence>
<gene>
    <name evidence="2" type="ORF">HMPREF9460_00866</name>
</gene>
<keyword evidence="1" id="KW-0175">Coiled coil</keyword>
<proteinExistence type="predicted"/>
<accession>A0A096BB36</accession>
<dbReference type="RefSeq" id="WP_242848572.1">
    <property type="nucleotide sequence ID" value="NZ_KN174161.1"/>
</dbReference>
<comment type="caution">
    <text evidence="2">The sequence shown here is derived from an EMBL/GenBank/DDBJ whole genome shotgun (WGS) entry which is preliminary data.</text>
</comment>
<feature type="coiled-coil region" evidence="1">
    <location>
        <begin position="28"/>
        <end position="55"/>
    </location>
</feature>
<dbReference type="AlphaFoldDB" id="A0A096BB36"/>
<name>A0A096BB36_FLAPL</name>
<sequence length="180" mass="20602">MDIEKLDINAVCFGILCNFTPVCGEERAKEAVELVRTLQAENEKLRADLEQVKQDRRRPGQAGCVQVGHKWGISMGDCVRIEEYRRTCANCYWHDAAMWACKRPGKGKEKLNMKNKDLRRLRCLVKAQTLWHLERLAYLDGCGDVGRMVDKLTRDKVLALRQSVVGPWAAHHVARAKRVD</sequence>
<dbReference type="HOGENOM" id="CLU_1493745_0_0_9"/>
<organism evidence="2 3">
    <name type="scientific">Flavonifractor plautii 1_3_50AFAA</name>
    <dbReference type="NCBI Taxonomy" id="742738"/>
    <lineage>
        <taxon>Bacteria</taxon>
        <taxon>Bacillati</taxon>
        <taxon>Bacillota</taxon>
        <taxon>Clostridia</taxon>
        <taxon>Eubacteriales</taxon>
        <taxon>Oscillospiraceae</taxon>
        <taxon>Flavonifractor</taxon>
    </lineage>
</organism>
<dbReference type="Proteomes" id="UP000029585">
    <property type="component" value="Unassembled WGS sequence"/>
</dbReference>
<keyword evidence="3" id="KW-1185">Reference proteome</keyword>
<evidence type="ECO:0000313" key="3">
    <source>
        <dbReference type="Proteomes" id="UP000029585"/>
    </source>
</evidence>